<feature type="transmembrane region" description="Helical" evidence="1">
    <location>
        <begin position="55"/>
        <end position="76"/>
    </location>
</feature>
<evidence type="ECO:0000259" key="2">
    <source>
        <dbReference type="Pfam" id="PF07331"/>
    </source>
</evidence>
<sequence>MSAVGSAVEIPVARRRLRPSEFVFPLAVIGLGVFTLVETSQIAVGGMQNAVGPRVFPTAVGILLVATGLGVVLAVLTGRVGEVEDSEDVDASARTDWGTVAKLAGSFLALIVLVEPLGWPIAATVLFGGTAWALGARPVWRPFVVGAVIAVVVHVLFTQVLDLYLPAGPLSGVIGFG</sequence>
<dbReference type="InterPro" id="IPR009936">
    <property type="entry name" value="DUF1468"/>
</dbReference>
<dbReference type="RefSeq" id="WP_380135224.1">
    <property type="nucleotide sequence ID" value="NZ_JBHLUI010000003.1"/>
</dbReference>
<protein>
    <submittedName>
        <fullName evidence="3">Tripartite tricarboxylate transporter TctB family protein</fullName>
    </submittedName>
</protein>
<dbReference type="Proteomes" id="UP001589748">
    <property type="component" value="Unassembled WGS sequence"/>
</dbReference>
<comment type="caution">
    <text evidence="3">The sequence shown here is derived from an EMBL/GenBank/DDBJ whole genome shotgun (WGS) entry which is preliminary data.</text>
</comment>
<gene>
    <name evidence="3" type="ORF">ACFFVI_08765</name>
</gene>
<evidence type="ECO:0000313" key="4">
    <source>
        <dbReference type="Proteomes" id="UP001589748"/>
    </source>
</evidence>
<feature type="transmembrane region" description="Helical" evidence="1">
    <location>
        <begin position="143"/>
        <end position="161"/>
    </location>
</feature>
<evidence type="ECO:0000256" key="1">
    <source>
        <dbReference type="SAM" id="Phobius"/>
    </source>
</evidence>
<feature type="transmembrane region" description="Helical" evidence="1">
    <location>
        <begin position="22"/>
        <end position="43"/>
    </location>
</feature>
<accession>A0ABV5LSL7</accession>
<feature type="domain" description="DUF1468" evidence="2">
    <location>
        <begin position="23"/>
        <end position="166"/>
    </location>
</feature>
<feature type="transmembrane region" description="Helical" evidence="1">
    <location>
        <begin position="119"/>
        <end position="136"/>
    </location>
</feature>
<dbReference type="EMBL" id="JBHMDM010000004">
    <property type="protein sequence ID" value="MFB9377060.1"/>
    <property type="molecule type" value="Genomic_DNA"/>
</dbReference>
<name>A0ABV5LSL7_9ACTN</name>
<evidence type="ECO:0000313" key="3">
    <source>
        <dbReference type="EMBL" id="MFB9377060.1"/>
    </source>
</evidence>
<keyword evidence="1" id="KW-0812">Transmembrane</keyword>
<reference evidence="3 4" key="1">
    <citation type="submission" date="2024-09" db="EMBL/GenBank/DDBJ databases">
        <authorList>
            <person name="Sun Q."/>
            <person name="Mori K."/>
        </authorList>
    </citation>
    <scope>NUCLEOTIDE SEQUENCE [LARGE SCALE GENOMIC DNA]</scope>
    <source>
        <strain evidence="3 4">TISTR 1856</strain>
    </source>
</reference>
<keyword evidence="1" id="KW-0472">Membrane</keyword>
<proteinExistence type="predicted"/>
<keyword evidence="4" id="KW-1185">Reference proteome</keyword>
<feature type="transmembrane region" description="Helical" evidence="1">
    <location>
        <begin position="97"/>
        <end position="113"/>
    </location>
</feature>
<organism evidence="3 4">
    <name type="scientific">Kineococcus gynurae</name>
    <dbReference type="NCBI Taxonomy" id="452979"/>
    <lineage>
        <taxon>Bacteria</taxon>
        <taxon>Bacillati</taxon>
        <taxon>Actinomycetota</taxon>
        <taxon>Actinomycetes</taxon>
        <taxon>Kineosporiales</taxon>
        <taxon>Kineosporiaceae</taxon>
        <taxon>Kineococcus</taxon>
    </lineage>
</organism>
<keyword evidence="1" id="KW-1133">Transmembrane helix</keyword>
<dbReference type="Pfam" id="PF07331">
    <property type="entry name" value="TctB"/>
    <property type="match status" value="1"/>
</dbReference>